<dbReference type="Gene3D" id="1.25.40.10">
    <property type="entry name" value="Tetratricopeptide repeat domain"/>
    <property type="match status" value="2"/>
</dbReference>
<evidence type="ECO:0000313" key="2">
    <source>
        <dbReference type="Proteomes" id="UP000267408"/>
    </source>
</evidence>
<reference evidence="1 2" key="1">
    <citation type="submission" date="2018-11" db="EMBL/GenBank/DDBJ databases">
        <title>Sequencing the genomes of 1000 actinobacteria strains.</title>
        <authorList>
            <person name="Klenk H.-P."/>
        </authorList>
    </citation>
    <scope>NUCLEOTIDE SEQUENCE [LARGE SCALE GENOMIC DNA]</scope>
    <source>
        <strain evidence="1 2">DSM 44780</strain>
    </source>
</reference>
<protein>
    <submittedName>
        <fullName evidence="1">Tetratricopeptide repeat protein</fullName>
    </submittedName>
</protein>
<sequence length="229" mass="24676">MASSPGHGVRAQAGVVAVGRWWSRGKRREQREREQQEVVEARLVEGASCRPPDGELVEMLAAAEAGDDIAMSNLGAVFHSNGEPAAALHWWERSWAAGNTMAGYNLGMYHSAAGDPHRAQVIWEQVAALGDADAMLGLVKQGLERGDTATVDRWAPGILAQDEAFPVTALGVAFRDDGDLDRAVHAFRRAEELGDAYAMEYRARLLTAQGRTAEAEALLAKAATAQRML</sequence>
<dbReference type="GO" id="GO:0042802">
    <property type="term" value="F:identical protein binding"/>
    <property type="evidence" value="ECO:0007669"/>
    <property type="project" value="InterPro"/>
</dbReference>
<dbReference type="AlphaFoldDB" id="A0A8G1XCB1"/>
<dbReference type="SUPFAM" id="SSF81901">
    <property type="entry name" value="HCP-like"/>
    <property type="match status" value="1"/>
</dbReference>
<name>A0A8G1XCB1_9ACTN</name>
<proteinExistence type="predicted"/>
<comment type="caution">
    <text evidence="1">The sequence shown here is derived from an EMBL/GenBank/DDBJ whole genome shotgun (WGS) entry which is preliminary data.</text>
</comment>
<dbReference type="Pfam" id="PF07721">
    <property type="entry name" value="TPR_4"/>
    <property type="match status" value="2"/>
</dbReference>
<dbReference type="InterPro" id="IPR011717">
    <property type="entry name" value="TPR-4"/>
</dbReference>
<dbReference type="EMBL" id="RJVJ01000001">
    <property type="protein sequence ID" value="ROR45170.1"/>
    <property type="molecule type" value="Genomic_DNA"/>
</dbReference>
<organism evidence="1 2">
    <name type="scientific">Kitasatospora cineracea</name>
    <dbReference type="NCBI Taxonomy" id="88074"/>
    <lineage>
        <taxon>Bacteria</taxon>
        <taxon>Bacillati</taxon>
        <taxon>Actinomycetota</taxon>
        <taxon>Actinomycetes</taxon>
        <taxon>Kitasatosporales</taxon>
        <taxon>Streptomycetaceae</taxon>
        <taxon>Kitasatospora</taxon>
    </lineage>
</organism>
<evidence type="ECO:0000313" key="1">
    <source>
        <dbReference type="EMBL" id="ROR45170.1"/>
    </source>
</evidence>
<dbReference type="InterPro" id="IPR011990">
    <property type="entry name" value="TPR-like_helical_dom_sf"/>
</dbReference>
<accession>A0A8G1XCB1</accession>
<dbReference type="Proteomes" id="UP000267408">
    <property type="component" value="Unassembled WGS sequence"/>
</dbReference>
<gene>
    <name evidence="1" type="ORF">EDD39_3384</name>
</gene>